<sequence length="311" mass="36185">MDNGVVVREIVLNYEGPNSVGGFTGATITALDSIWLLTSRPPKLNLLNFEGEIVLEKEIKNDVRPFPINYLFVFAPAPLIQYKQTIFGPQPLLEGHHQITKEDISKYQLAYSFDFGQDTVVWHDVYYSENYWDAGKKLSDFSWSKDGNKIFLAPIYDHEIQIFDMDSGKILNKKQVKSTYINSFNYVNEIPAGLNEGIKNRILHDRYGSFLFDKYREVFYRLFNPGYELLEELTMEELSLIDRSKPKTGIMILDKELNVLGEHLFGDFEIHSSSNMFVGEKGLYLSLNNENHPDYDENHFRYRVVRFDIEE</sequence>
<protein>
    <recommendedName>
        <fullName evidence="3">Phytase-like domain-containing protein</fullName>
    </recommendedName>
</protein>
<evidence type="ECO:0000313" key="1">
    <source>
        <dbReference type="EMBL" id="EON77401.1"/>
    </source>
</evidence>
<dbReference type="STRING" id="1232681.ADIS_2115"/>
<dbReference type="AlphaFoldDB" id="R7ZTC5"/>
<dbReference type="EMBL" id="AQHR01000057">
    <property type="protein sequence ID" value="EON77401.1"/>
    <property type="molecule type" value="Genomic_DNA"/>
</dbReference>
<evidence type="ECO:0000313" key="2">
    <source>
        <dbReference type="Proteomes" id="UP000013909"/>
    </source>
</evidence>
<gene>
    <name evidence="1" type="ORF">ADIS_2115</name>
</gene>
<dbReference type="InterPro" id="IPR011048">
    <property type="entry name" value="Haem_d1_sf"/>
</dbReference>
<name>R7ZTC5_9BACT</name>
<dbReference type="InterPro" id="IPR025316">
    <property type="entry name" value="DUF4221"/>
</dbReference>
<dbReference type="SUPFAM" id="SSF51004">
    <property type="entry name" value="C-terminal (heme d1) domain of cytochrome cd1-nitrite reductase"/>
    <property type="match status" value="1"/>
</dbReference>
<evidence type="ECO:0008006" key="3">
    <source>
        <dbReference type="Google" id="ProtNLM"/>
    </source>
</evidence>
<dbReference type="Proteomes" id="UP000013909">
    <property type="component" value="Unassembled WGS sequence"/>
</dbReference>
<reference evidence="1 2" key="1">
    <citation type="submission" date="2013-02" db="EMBL/GenBank/DDBJ databases">
        <title>A novel strain isolated from Lonar lake, Maharashtra, India.</title>
        <authorList>
            <person name="Singh A."/>
        </authorList>
    </citation>
    <scope>NUCLEOTIDE SEQUENCE [LARGE SCALE GENOMIC DNA]</scope>
    <source>
        <strain evidence="1 2">AK24</strain>
    </source>
</reference>
<keyword evidence="2" id="KW-1185">Reference proteome</keyword>
<comment type="caution">
    <text evidence="1">The sequence shown here is derived from an EMBL/GenBank/DDBJ whole genome shotgun (WGS) entry which is preliminary data.</text>
</comment>
<accession>R7ZTC5</accession>
<proteinExistence type="predicted"/>
<organism evidence="1 2">
    <name type="scientific">Lunatimonas lonarensis</name>
    <dbReference type="NCBI Taxonomy" id="1232681"/>
    <lineage>
        <taxon>Bacteria</taxon>
        <taxon>Pseudomonadati</taxon>
        <taxon>Bacteroidota</taxon>
        <taxon>Cytophagia</taxon>
        <taxon>Cytophagales</taxon>
        <taxon>Cyclobacteriaceae</taxon>
    </lineage>
</organism>
<dbReference type="Pfam" id="PF13970">
    <property type="entry name" value="DUF4221"/>
    <property type="match status" value="1"/>
</dbReference>